<feature type="domain" description="SSD" evidence="9">
    <location>
        <begin position="227"/>
        <end position="363"/>
    </location>
</feature>
<evidence type="ECO:0000256" key="7">
    <source>
        <dbReference type="SAM" id="MobiDB-lite"/>
    </source>
</evidence>
<comment type="similarity">
    <text evidence="2">Belongs to the resistance-nodulation-cell division (RND) (TC 2.A.6) family. MmpL subfamily.</text>
</comment>
<dbReference type="SUPFAM" id="SSF82866">
    <property type="entry name" value="Multidrug efflux transporter AcrB transmembrane domain"/>
    <property type="match status" value="2"/>
</dbReference>
<feature type="transmembrane region" description="Helical" evidence="8">
    <location>
        <begin position="688"/>
        <end position="706"/>
    </location>
</feature>
<feature type="transmembrane region" description="Helical" evidence="8">
    <location>
        <begin position="619"/>
        <end position="638"/>
    </location>
</feature>
<protein>
    <submittedName>
        <fullName evidence="10">RND superfamily putative drug exporter</fullName>
    </submittedName>
</protein>
<dbReference type="InterPro" id="IPR004869">
    <property type="entry name" value="MMPL_dom"/>
</dbReference>
<feature type="transmembrane region" description="Helical" evidence="8">
    <location>
        <begin position="260"/>
        <end position="280"/>
    </location>
</feature>
<feature type="transmembrane region" description="Helical" evidence="8">
    <location>
        <begin position="341"/>
        <end position="363"/>
    </location>
</feature>
<evidence type="ECO:0000256" key="4">
    <source>
        <dbReference type="ARBA" id="ARBA00022692"/>
    </source>
</evidence>
<keyword evidence="11" id="KW-1185">Reference proteome</keyword>
<comment type="subcellular location">
    <subcellularLocation>
        <location evidence="1">Cell membrane</location>
        <topology evidence="1">Multi-pass membrane protein</topology>
    </subcellularLocation>
</comment>
<dbReference type="EMBL" id="JAGINY010000001">
    <property type="protein sequence ID" value="MBP2332902.1"/>
    <property type="molecule type" value="Genomic_DNA"/>
</dbReference>
<dbReference type="PROSITE" id="PS50156">
    <property type="entry name" value="SSD"/>
    <property type="match status" value="2"/>
</dbReference>
<gene>
    <name evidence="10" type="ORF">JOF33_001601</name>
</gene>
<dbReference type="Pfam" id="PF03176">
    <property type="entry name" value="MMPL"/>
    <property type="match status" value="2"/>
</dbReference>
<dbReference type="Gene3D" id="1.20.1640.10">
    <property type="entry name" value="Multidrug efflux transporter AcrB transmembrane domain"/>
    <property type="match status" value="2"/>
</dbReference>
<keyword evidence="6 8" id="KW-0472">Membrane</keyword>
<dbReference type="PANTHER" id="PTHR33406:SF6">
    <property type="entry name" value="MEMBRANE PROTEIN YDGH-RELATED"/>
    <property type="match status" value="1"/>
</dbReference>
<feature type="transmembrane region" description="Helical" evidence="8">
    <location>
        <begin position="659"/>
        <end position="682"/>
    </location>
</feature>
<comment type="caution">
    <text evidence="10">The sequence shown here is derived from an EMBL/GenBank/DDBJ whole genome shotgun (WGS) entry which is preliminary data.</text>
</comment>
<feature type="transmembrane region" description="Helical" evidence="8">
    <location>
        <begin position="399"/>
        <end position="418"/>
    </location>
</feature>
<dbReference type="InterPro" id="IPR000731">
    <property type="entry name" value="SSD"/>
</dbReference>
<keyword evidence="5 8" id="KW-1133">Transmembrane helix</keyword>
<feature type="transmembrane region" description="Helical" evidence="8">
    <location>
        <begin position="560"/>
        <end position="578"/>
    </location>
</feature>
<organism evidence="10 11">
    <name type="scientific">Corynebacterium freneyi</name>
    <dbReference type="NCBI Taxonomy" id="134034"/>
    <lineage>
        <taxon>Bacteria</taxon>
        <taxon>Bacillati</taxon>
        <taxon>Actinomycetota</taxon>
        <taxon>Actinomycetes</taxon>
        <taxon>Mycobacteriales</taxon>
        <taxon>Corynebacteriaceae</taxon>
        <taxon>Corynebacterium</taxon>
    </lineage>
</organism>
<dbReference type="RefSeq" id="WP_209653415.1">
    <property type="nucleotide sequence ID" value="NZ_CP047357.1"/>
</dbReference>
<accession>A0ABS4U8C6</accession>
<proteinExistence type="inferred from homology"/>
<evidence type="ECO:0000259" key="9">
    <source>
        <dbReference type="PROSITE" id="PS50156"/>
    </source>
</evidence>
<evidence type="ECO:0000256" key="8">
    <source>
        <dbReference type="SAM" id="Phobius"/>
    </source>
</evidence>
<keyword evidence="4 8" id="KW-0812">Transmembrane</keyword>
<feature type="transmembrane region" description="Helical" evidence="8">
    <location>
        <begin position="312"/>
        <end position="329"/>
    </location>
</feature>
<evidence type="ECO:0000256" key="1">
    <source>
        <dbReference type="ARBA" id="ARBA00004651"/>
    </source>
</evidence>
<feature type="transmembrane region" description="Helical" evidence="8">
    <location>
        <begin position="585"/>
        <end position="607"/>
    </location>
</feature>
<feature type="domain" description="SSD" evidence="9">
    <location>
        <begin position="588"/>
        <end position="716"/>
    </location>
</feature>
<feature type="transmembrane region" description="Helical" evidence="8">
    <location>
        <begin position="203"/>
        <end position="220"/>
    </location>
</feature>
<evidence type="ECO:0000256" key="3">
    <source>
        <dbReference type="ARBA" id="ARBA00022475"/>
    </source>
</evidence>
<evidence type="ECO:0000313" key="11">
    <source>
        <dbReference type="Proteomes" id="UP001519305"/>
    </source>
</evidence>
<dbReference type="Proteomes" id="UP001519305">
    <property type="component" value="Unassembled WGS sequence"/>
</dbReference>
<evidence type="ECO:0000256" key="2">
    <source>
        <dbReference type="ARBA" id="ARBA00010157"/>
    </source>
</evidence>
<evidence type="ECO:0000256" key="5">
    <source>
        <dbReference type="ARBA" id="ARBA00022989"/>
    </source>
</evidence>
<reference evidence="10 11" key="1">
    <citation type="submission" date="2021-03" db="EMBL/GenBank/DDBJ databases">
        <title>Sequencing the genomes of 1000 actinobacteria strains.</title>
        <authorList>
            <person name="Klenk H.-P."/>
        </authorList>
    </citation>
    <scope>NUCLEOTIDE SEQUENCE [LARGE SCALE GENOMIC DNA]</scope>
    <source>
        <strain evidence="10 11">DSM 44506</strain>
    </source>
</reference>
<dbReference type="PANTHER" id="PTHR33406">
    <property type="entry name" value="MEMBRANE PROTEIN MJ1562-RELATED"/>
    <property type="match status" value="1"/>
</dbReference>
<evidence type="ECO:0000256" key="6">
    <source>
        <dbReference type="ARBA" id="ARBA00023136"/>
    </source>
</evidence>
<keyword evidence="3" id="KW-1003">Cell membrane</keyword>
<dbReference type="InterPro" id="IPR050545">
    <property type="entry name" value="Mycobact_MmpL"/>
</dbReference>
<sequence length="745" mass="76938">MYESFLRAAFGTKKRAWAVIVAWVLLVGVLAAMAPGIDDVKAAGDDGAPADSPSVMAEERLREEFPGRDDVLPAIITVQAGSEKAAGDAAAAVTAHFRDSAGDRTLAPISASCAETGSGLRPGRDCMPAGEEGTRSDDGRTRSLIVPVVGDPTTEEFRDGVDAMRTAAADVAADAAEGATTHLTGPAGIATDTVKVFASGDRVLLFGTILLVFVILIAVYRSPVMAILPLVAVGVAMRLAESVGALLADAGAIVISSQTASIMTVLLFGVGTDYALIINARYREALAADRDAGRPRDPHGAMVAAMGRTGEVLASSAGTIILAMMALLFTSSPSLQGFGPYLAIGVGSMAVVAATFLPALLLVAGRSVFWPGGEQRALRRVDSPLWEKVSSFVDARPKAVLAGALALLVVLSAGLVGYKESYNFLTGFRVDTDSAAGQQVIAEELGVGEIAPVTLLVEGRGIDAAALESAAGALPDSLPDTVARATAGERDVAESGDAGRLNVILAVDPYEPEAMDSLPALEDAARDALADAGVEEVEVAATGETATSTDIRSALESDTLLLIPLILGIIGLVLGLLLRSILAPAYLVATLALSFVATVGLTTFIAVTLQGDSGIGNRVTAYILVFLTALGVDYTIFLMSRVRQELAHSGMREALRTSLVRTGGVVSSAGLILAATFSVLMTQPIRELYQFGLAMALGILLDTFVVRPLLVPAIVRLIGDRALWPIVPAKSEAPADDGKAIRATA</sequence>
<evidence type="ECO:0000313" key="10">
    <source>
        <dbReference type="EMBL" id="MBP2332902.1"/>
    </source>
</evidence>
<feature type="region of interest" description="Disordered" evidence="7">
    <location>
        <begin position="113"/>
        <end position="139"/>
    </location>
</feature>
<name>A0ABS4U8C6_9CORY</name>